<feature type="signal peptide" evidence="1">
    <location>
        <begin position="1"/>
        <end position="21"/>
    </location>
</feature>
<protein>
    <submittedName>
        <fullName evidence="2">Uncharacterized protein</fullName>
    </submittedName>
</protein>
<name>A0ABN1A2T5_9SPHN</name>
<organism evidence="2 3">
    <name type="scientific">Parasphingorhabdus litoris</name>
    <dbReference type="NCBI Taxonomy" id="394733"/>
    <lineage>
        <taxon>Bacteria</taxon>
        <taxon>Pseudomonadati</taxon>
        <taxon>Pseudomonadota</taxon>
        <taxon>Alphaproteobacteria</taxon>
        <taxon>Sphingomonadales</taxon>
        <taxon>Sphingomonadaceae</taxon>
        <taxon>Parasphingorhabdus</taxon>
    </lineage>
</organism>
<sequence length="191" mass="19673">MKRVLSIVAASSIAISSGVAAQAEQAEVVETAVEESAGAAAEATAEAATEAAAVPVAKTVTVPADTIVVVTPTEEITSKKMKEGTERNFRVAEAVVSDGVTVIPLNSPVVGTVSWRTGKGIFGKSAKFEITFDTVTVDGTEYSLRGKHRQEGRGNTAAALLVSGIITGRSAVMVPGQLVNAFVEKDITVTQ</sequence>
<dbReference type="Proteomes" id="UP001500713">
    <property type="component" value="Unassembled WGS sequence"/>
</dbReference>
<dbReference type="RefSeq" id="WP_229954092.1">
    <property type="nucleotide sequence ID" value="NZ_BAAAEM010000002.1"/>
</dbReference>
<evidence type="ECO:0000313" key="3">
    <source>
        <dbReference type="Proteomes" id="UP001500713"/>
    </source>
</evidence>
<keyword evidence="1" id="KW-0732">Signal</keyword>
<accession>A0ABN1A2T5</accession>
<reference evidence="2 3" key="1">
    <citation type="journal article" date="2019" name="Int. J. Syst. Evol. Microbiol.">
        <title>The Global Catalogue of Microorganisms (GCM) 10K type strain sequencing project: providing services to taxonomists for standard genome sequencing and annotation.</title>
        <authorList>
            <consortium name="The Broad Institute Genomics Platform"/>
            <consortium name="The Broad Institute Genome Sequencing Center for Infectious Disease"/>
            <person name="Wu L."/>
            <person name="Ma J."/>
        </authorList>
    </citation>
    <scope>NUCLEOTIDE SEQUENCE [LARGE SCALE GENOMIC DNA]</scope>
    <source>
        <strain evidence="2 3">JCM 14162</strain>
    </source>
</reference>
<proteinExistence type="predicted"/>
<gene>
    <name evidence="2" type="ORF">GCM10009096_03590</name>
</gene>
<keyword evidence="3" id="KW-1185">Reference proteome</keyword>
<comment type="caution">
    <text evidence="2">The sequence shown here is derived from an EMBL/GenBank/DDBJ whole genome shotgun (WGS) entry which is preliminary data.</text>
</comment>
<feature type="chain" id="PRO_5046451840" evidence="1">
    <location>
        <begin position="22"/>
        <end position="191"/>
    </location>
</feature>
<dbReference type="EMBL" id="BAAAEM010000002">
    <property type="protein sequence ID" value="GAA0466204.1"/>
    <property type="molecule type" value="Genomic_DNA"/>
</dbReference>
<evidence type="ECO:0000313" key="2">
    <source>
        <dbReference type="EMBL" id="GAA0466204.1"/>
    </source>
</evidence>
<evidence type="ECO:0000256" key="1">
    <source>
        <dbReference type="SAM" id="SignalP"/>
    </source>
</evidence>